<keyword evidence="4" id="KW-0130">Cell adhesion</keyword>
<keyword evidence="5" id="KW-0735">Signal-anchor</keyword>
<evidence type="ECO:0000256" key="6">
    <source>
        <dbReference type="ARBA" id="ARBA00022989"/>
    </source>
</evidence>
<dbReference type="GO" id="GO:0030246">
    <property type="term" value="F:carbohydrate binding"/>
    <property type="evidence" value="ECO:0007669"/>
    <property type="project" value="UniProtKB-KW"/>
</dbReference>
<evidence type="ECO:0000256" key="11">
    <source>
        <dbReference type="SAM" id="Phobius"/>
    </source>
</evidence>
<name>H0X8N3_OTOGA</name>
<dbReference type="SMART" id="SM00034">
    <property type="entry name" value="CLECT"/>
    <property type="match status" value="1"/>
</dbReference>
<keyword evidence="14" id="KW-1185">Reference proteome</keyword>
<dbReference type="InParanoid" id="H0X8N3"/>
<feature type="domain" description="C-type lectin" evidence="12">
    <location>
        <begin position="162"/>
        <end position="272"/>
    </location>
</feature>
<dbReference type="PROSITE" id="PS50041">
    <property type="entry name" value="C_TYPE_LECTIN_2"/>
    <property type="match status" value="1"/>
</dbReference>
<keyword evidence="9" id="KW-0675">Receptor</keyword>
<keyword evidence="10" id="KW-0325">Glycoprotein</keyword>
<keyword evidence="7 11" id="KW-0472">Membrane</keyword>
<dbReference type="STRING" id="30611.ENSOGAP00000011863"/>
<evidence type="ECO:0000259" key="12">
    <source>
        <dbReference type="PROSITE" id="PS50041"/>
    </source>
</evidence>
<dbReference type="Pfam" id="PF00059">
    <property type="entry name" value="Lectin_C"/>
    <property type="match status" value="1"/>
</dbReference>
<dbReference type="EMBL" id="AAQR03187352">
    <property type="status" value="NOT_ANNOTATED_CDS"/>
    <property type="molecule type" value="Genomic_DNA"/>
</dbReference>
<evidence type="ECO:0000256" key="7">
    <source>
        <dbReference type="ARBA" id="ARBA00023136"/>
    </source>
</evidence>
<dbReference type="InterPro" id="IPR016186">
    <property type="entry name" value="C-type_lectin-like/link_sf"/>
</dbReference>
<dbReference type="AlphaFoldDB" id="H0X8N3"/>
<accession>H0X8N3</accession>
<dbReference type="eggNOG" id="KOG4297">
    <property type="taxonomic scope" value="Eukaryota"/>
</dbReference>
<dbReference type="Proteomes" id="UP000005225">
    <property type="component" value="Unassembled WGS sequence"/>
</dbReference>
<dbReference type="CDD" id="cd03593">
    <property type="entry name" value="CLECT_NK_receptors_like"/>
    <property type="match status" value="1"/>
</dbReference>
<dbReference type="InterPro" id="IPR033992">
    <property type="entry name" value="NKR-like_CTLD"/>
</dbReference>
<gene>
    <name evidence="13" type="primary">LOC100947127</name>
</gene>
<dbReference type="InterPro" id="IPR001304">
    <property type="entry name" value="C-type_lectin-like"/>
</dbReference>
<dbReference type="GeneTree" id="ENSGT00390000008117"/>
<dbReference type="InterPro" id="IPR052013">
    <property type="entry name" value="Mouse_KLRs"/>
</dbReference>
<dbReference type="SUPFAM" id="SSF56436">
    <property type="entry name" value="C-type lectin-like"/>
    <property type="match status" value="1"/>
</dbReference>
<dbReference type="HOGENOM" id="CLU_049894_1_0_1"/>
<keyword evidence="3" id="KW-0430">Lectin</keyword>
<dbReference type="PANTHER" id="PTHR46329">
    <property type="entry name" value="KILLER CELL LECTIN-LIKE RECEPTOR 2"/>
    <property type="match status" value="1"/>
</dbReference>
<evidence type="ECO:0000256" key="2">
    <source>
        <dbReference type="ARBA" id="ARBA00022692"/>
    </source>
</evidence>
<dbReference type="OMA" id="IETIDCY"/>
<dbReference type="GO" id="GO:0005886">
    <property type="term" value="C:plasma membrane"/>
    <property type="evidence" value="ECO:0007669"/>
    <property type="project" value="UniProtKB-ARBA"/>
</dbReference>
<keyword evidence="2 11" id="KW-0812">Transmembrane</keyword>
<reference evidence="13" key="3">
    <citation type="submission" date="2025-09" db="UniProtKB">
        <authorList>
            <consortium name="Ensembl"/>
        </authorList>
    </citation>
    <scope>IDENTIFICATION</scope>
</reference>
<feature type="transmembrane region" description="Helical" evidence="11">
    <location>
        <begin position="47"/>
        <end position="67"/>
    </location>
</feature>
<dbReference type="Pfam" id="PF08391">
    <property type="entry name" value="Ly49"/>
    <property type="match status" value="1"/>
</dbReference>
<proteinExistence type="predicted"/>
<evidence type="ECO:0000256" key="10">
    <source>
        <dbReference type="ARBA" id="ARBA00023180"/>
    </source>
</evidence>
<evidence type="ECO:0000256" key="4">
    <source>
        <dbReference type="ARBA" id="ARBA00022889"/>
    </source>
</evidence>
<comment type="subcellular location">
    <subcellularLocation>
        <location evidence="1">Membrane</location>
        <topology evidence="1">Single-pass type II membrane protein</topology>
    </subcellularLocation>
</comment>
<evidence type="ECO:0000256" key="1">
    <source>
        <dbReference type="ARBA" id="ARBA00004606"/>
    </source>
</evidence>
<reference evidence="14" key="1">
    <citation type="submission" date="2011-03" db="EMBL/GenBank/DDBJ databases">
        <title>Version 3 of the genome sequence of Otolemur garnettii (Bushbaby).</title>
        <authorList>
            <consortium name="The Broad Institute Genome Sequencing Platform"/>
            <person name="Di Palma F."/>
            <person name="Johnson J."/>
            <person name="Lander E.S."/>
            <person name="Lindblad-Toh K."/>
            <person name="Jaffe D.B."/>
            <person name="Gnerre S."/>
            <person name="MacCallum I."/>
            <person name="Przybylski D."/>
            <person name="Ribeiro F.J."/>
            <person name="Burton J.N."/>
            <person name="Walker B.J."/>
            <person name="Sharpe T."/>
            <person name="Hall G."/>
        </authorList>
    </citation>
    <scope>NUCLEOTIDE SEQUENCE [LARGE SCALE GENOMIC DNA]</scope>
</reference>
<evidence type="ECO:0000256" key="5">
    <source>
        <dbReference type="ARBA" id="ARBA00022968"/>
    </source>
</evidence>
<organism evidence="13 14">
    <name type="scientific">Otolemur garnettii</name>
    <name type="common">Small-eared galago</name>
    <name type="synonym">Garnett's greater bushbaby</name>
    <dbReference type="NCBI Taxonomy" id="30611"/>
    <lineage>
        <taxon>Eukaryota</taxon>
        <taxon>Metazoa</taxon>
        <taxon>Chordata</taxon>
        <taxon>Craniata</taxon>
        <taxon>Vertebrata</taxon>
        <taxon>Euteleostomi</taxon>
        <taxon>Mammalia</taxon>
        <taxon>Eutheria</taxon>
        <taxon>Euarchontoglires</taxon>
        <taxon>Primates</taxon>
        <taxon>Strepsirrhini</taxon>
        <taxon>Lorisiformes</taxon>
        <taxon>Galagidae</taxon>
        <taxon>Otolemur</taxon>
    </lineage>
</organism>
<evidence type="ECO:0000256" key="9">
    <source>
        <dbReference type="ARBA" id="ARBA00023170"/>
    </source>
</evidence>
<sequence length="291" mass="33895">MSDQRVIYSTLRFLQPPSESQSRLRPGVTQRPGKTEDKAFWLMSWRLIAVTLGILCLLLLMTVAVLVTKIFQGIPEKLHQQEILRNLSQKYHIMQNDKYLKEQLLTNKTLEYEILKNKSLQQNKKLASFLIKNNRCFNKKEVSSKSLQNTVRRYSTKTICCYGLNCYYFTMENKDWNGCKQTCQSHGSFLLKINDELELAFIQSQTHKNYYWIGLSYDHRERKWKWIDNGLSYSGINSWIMSLPSGEGQCTFLSSTRMATADCIKTYPCICEKRIDFGSIFSASTCTKKKS</sequence>
<protein>
    <recommendedName>
        <fullName evidence="12">C-type lectin domain-containing protein</fullName>
    </recommendedName>
</protein>
<dbReference type="PANTHER" id="PTHR46329:SF1">
    <property type="entry name" value="KILLER CELL LECTIN-LIKE RECEPTOR 2"/>
    <property type="match status" value="1"/>
</dbReference>
<evidence type="ECO:0000313" key="13">
    <source>
        <dbReference type="Ensembl" id="ENSOGAP00000011863.2"/>
    </source>
</evidence>
<keyword evidence="6 11" id="KW-1133">Transmembrane helix</keyword>
<dbReference type="Gene3D" id="3.10.100.10">
    <property type="entry name" value="Mannose-Binding Protein A, subunit A"/>
    <property type="match status" value="1"/>
</dbReference>
<dbReference type="GO" id="GO:0007155">
    <property type="term" value="P:cell adhesion"/>
    <property type="evidence" value="ECO:0007669"/>
    <property type="project" value="UniProtKB-KW"/>
</dbReference>
<dbReference type="Ensembl" id="ENSOGAT00000013243.2">
    <property type="protein sequence ID" value="ENSOGAP00000011863.2"/>
    <property type="gene ID" value="ENSOGAG00000013241.2"/>
</dbReference>
<evidence type="ECO:0000256" key="3">
    <source>
        <dbReference type="ARBA" id="ARBA00022734"/>
    </source>
</evidence>
<reference evidence="13" key="2">
    <citation type="submission" date="2025-08" db="UniProtKB">
        <authorList>
            <consortium name="Ensembl"/>
        </authorList>
    </citation>
    <scope>IDENTIFICATION</scope>
</reference>
<evidence type="ECO:0000256" key="8">
    <source>
        <dbReference type="ARBA" id="ARBA00023157"/>
    </source>
</evidence>
<dbReference type="InterPro" id="IPR013600">
    <property type="entry name" value="Ly49_N"/>
</dbReference>
<evidence type="ECO:0000313" key="14">
    <source>
        <dbReference type="Proteomes" id="UP000005225"/>
    </source>
</evidence>
<dbReference type="InterPro" id="IPR016187">
    <property type="entry name" value="CTDL_fold"/>
</dbReference>
<keyword evidence="8" id="KW-1015">Disulfide bond</keyword>